<evidence type="ECO:0000313" key="1">
    <source>
        <dbReference type="EMBL" id="AKJ71982.1"/>
    </source>
</evidence>
<dbReference type="EMBL" id="KR011064">
    <property type="protein sequence ID" value="AKJ71982.1"/>
    <property type="molecule type" value="Genomic_DNA"/>
</dbReference>
<accession>A0A0K0N6D4</accession>
<sequence>MMTIIPAKKESTCPACRTKIHLGDPVTPHEGGPWQHASCATGVDLPTHWEAKRAAEEDDPPRYRQSKIRKTPMCNECFTEHNGECM</sequence>
<protein>
    <submittedName>
        <fullName evidence="1">Uncharacterized protein</fullName>
    </submittedName>
</protein>
<proteinExistence type="predicted"/>
<gene>
    <name evidence="1" type="ORF">TIN4_76</name>
</gene>
<dbReference type="Proteomes" id="UP000223234">
    <property type="component" value="Segment"/>
</dbReference>
<organism evidence="1 2">
    <name type="scientific">Tsukamurella phage TIN4</name>
    <dbReference type="NCBI Taxonomy" id="1636547"/>
    <lineage>
        <taxon>Viruses</taxon>
        <taxon>Duplodnaviria</taxon>
        <taxon>Heunggongvirae</taxon>
        <taxon>Uroviricota</taxon>
        <taxon>Caudoviricetes</taxon>
        <taxon>Tinduovirus</taxon>
        <taxon>Tinduovirus TIN3</taxon>
    </lineage>
</organism>
<reference evidence="1 2" key="1">
    <citation type="journal article" date="2015" name="Appl. Environ. Microbiol.">
        <title>Three of a Kind: Genetically Similar Tsukamurella Phages TIN2, TIN3, and TIN4.</title>
        <authorList>
            <person name="Dyson Z.A."/>
            <person name="Tucci J."/>
            <person name="Seviour R.J."/>
            <person name="Petrovski S."/>
        </authorList>
    </citation>
    <scope>NUCLEOTIDE SEQUENCE [LARGE SCALE GENOMIC DNA]</scope>
</reference>
<evidence type="ECO:0000313" key="2">
    <source>
        <dbReference type="Proteomes" id="UP000223234"/>
    </source>
</evidence>
<name>A0A0K0N6D4_9CAUD</name>